<dbReference type="Gene3D" id="3.40.50.2000">
    <property type="entry name" value="Glycogen Phosphorylase B"/>
    <property type="match status" value="1"/>
</dbReference>
<feature type="compositionally biased region" description="Pro residues" evidence="4">
    <location>
        <begin position="381"/>
        <end position="393"/>
    </location>
</feature>
<gene>
    <name evidence="6" type="ORF">ACFQMG_35880</name>
</gene>
<dbReference type="Proteomes" id="UP001596435">
    <property type="component" value="Unassembled WGS sequence"/>
</dbReference>
<evidence type="ECO:0000313" key="7">
    <source>
        <dbReference type="Proteomes" id="UP001596435"/>
    </source>
</evidence>
<evidence type="ECO:0000256" key="4">
    <source>
        <dbReference type="SAM" id="MobiDB-lite"/>
    </source>
</evidence>
<evidence type="ECO:0000256" key="1">
    <source>
        <dbReference type="ARBA" id="ARBA00006962"/>
    </source>
</evidence>
<dbReference type="PANTHER" id="PTHR43025:SF3">
    <property type="entry name" value="MONOGALACTOSYLDIACYLGLYCEROL SYNTHASE 1, CHLOROPLASTIC"/>
    <property type="match status" value="1"/>
</dbReference>
<dbReference type="EMBL" id="JBHTAJ010000130">
    <property type="protein sequence ID" value="MFC7184940.1"/>
    <property type="molecule type" value="Genomic_DNA"/>
</dbReference>
<comment type="similarity">
    <text evidence="1">Belongs to the glycosyltransferase 28 family.</text>
</comment>
<name>A0ABW2G5Y0_9ACTN</name>
<evidence type="ECO:0000313" key="6">
    <source>
        <dbReference type="EMBL" id="MFC7184940.1"/>
    </source>
</evidence>
<comment type="caution">
    <text evidence="6">The sequence shown here is derived from an EMBL/GenBank/DDBJ whole genome shotgun (WGS) entry which is preliminary data.</text>
</comment>
<dbReference type="InterPro" id="IPR009695">
    <property type="entry name" value="Diacylglyc_glucosyltr_N"/>
</dbReference>
<keyword evidence="7" id="KW-1185">Reference proteome</keyword>
<dbReference type="SUPFAM" id="SSF53756">
    <property type="entry name" value="UDP-Glycosyltransferase/glycogen phosphorylase"/>
    <property type="match status" value="1"/>
</dbReference>
<dbReference type="RefSeq" id="WP_380233074.1">
    <property type="nucleotide sequence ID" value="NZ_JBHSVH010000002.1"/>
</dbReference>
<dbReference type="PANTHER" id="PTHR43025">
    <property type="entry name" value="MONOGALACTOSYLDIACYLGLYCEROL SYNTHASE"/>
    <property type="match status" value="1"/>
</dbReference>
<dbReference type="GO" id="GO:0016757">
    <property type="term" value="F:glycosyltransferase activity"/>
    <property type="evidence" value="ECO:0007669"/>
    <property type="project" value="UniProtKB-KW"/>
</dbReference>
<feature type="region of interest" description="Disordered" evidence="4">
    <location>
        <begin position="377"/>
        <end position="402"/>
    </location>
</feature>
<feature type="domain" description="Diacylglycerol glucosyltransferase N-terminal" evidence="5">
    <location>
        <begin position="19"/>
        <end position="171"/>
    </location>
</feature>
<organism evidence="6 7">
    <name type="scientific">Kitasatospora paranensis</name>
    <dbReference type="NCBI Taxonomy" id="258053"/>
    <lineage>
        <taxon>Bacteria</taxon>
        <taxon>Bacillati</taxon>
        <taxon>Actinomycetota</taxon>
        <taxon>Actinomycetes</taxon>
        <taxon>Kitasatosporales</taxon>
        <taxon>Streptomycetaceae</taxon>
        <taxon>Kitasatospora</taxon>
    </lineage>
</organism>
<dbReference type="Pfam" id="PF13692">
    <property type="entry name" value="Glyco_trans_1_4"/>
    <property type="match status" value="1"/>
</dbReference>
<sequence>MSSRRTRIAVLSASVGAGHDGAARELARRLEEAGYGVDRHDFLDLLPPGWGRLLRGGYALELRVAPWAWGTMLHGLERHRLLGSLAGRLSGRAAARRTRAVIGPDTAAVVSTYPLASHVLGRLRREGGLAVPAVTFLTDMSVHPLWVADGIDLHLALHPVAAAQAVRHGAADVRACGPLVGPGFRPSSSAAERRQERIRLGLPTDRPLALITAGSWGVGEVEQTAREIAASGLAVPVTVCGHNTGLRQRLLDSATGIPLGWVDDMPALLRTADVVVQNAGGLTSLEAMASGVPVVSYRCLPGHGVTNAAALDEAGLAVWIRDHAALAPALRAALASGSTAGAPAPVFDRAPAPCPPDRVVAELAGPLPAATTEAVPAVPRIGPPRQPGLPSRPEPAVLEVVS</sequence>
<protein>
    <submittedName>
        <fullName evidence="6">Glycosyltransferase</fullName>
        <ecNumber evidence="6">2.4.-.-</ecNumber>
    </submittedName>
</protein>
<proteinExistence type="inferred from homology"/>
<dbReference type="Pfam" id="PF06925">
    <property type="entry name" value="MGDG_synth"/>
    <property type="match status" value="1"/>
</dbReference>
<accession>A0ABW2G5Y0</accession>
<dbReference type="InterPro" id="IPR050519">
    <property type="entry name" value="Glycosyltransf_28_UgtP"/>
</dbReference>
<dbReference type="EC" id="2.4.-.-" evidence="6"/>
<reference evidence="7" key="1">
    <citation type="journal article" date="2019" name="Int. J. Syst. Evol. Microbiol.">
        <title>The Global Catalogue of Microorganisms (GCM) 10K type strain sequencing project: providing services to taxonomists for standard genome sequencing and annotation.</title>
        <authorList>
            <consortium name="The Broad Institute Genomics Platform"/>
            <consortium name="The Broad Institute Genome Sequencing Center for Infectious Disease"/>
            <person name="Wu L."/>
            <person name="Ma J."/>
        </authorList>
    </citation>
    <scope>NUCLEOTIDE SEQUENCE [LARGE SCALE GENOMIC DNA]</scope>
    <source>
        <strain evidence="7">CGMCC 1.12859</strain>
    </source>
</reference>
<evidence type="ECO:0000259" key="5">
    <source>
        <dbReference type="Pfam" id="PF06925"/>
    </source>
</evidence>
<keyword evidence="3 6" id="KW-0808">Transferase</keyword>
<evidence type="ECO:0000256" key="3">
    <source>
        <dbReference type="ARBA" id="ARBA00022679"/>
    </source>
</evidence>
<keyword evidence="2 6" id="KW-0328">Glycosyltransferase</keyword>
<evidence type="ECO:0000256" key="2">
    <source>
        <dbReference type="ARBA" id="ARBA00022676"/>
    </source>
</evidence>